<reference evidence="1" key="1">
    <citation type="submission" date="2020-08" db="EMBL/GenBank/DDBJ databases">
        <authorList>
            <person name="Cejkova D."/>
            <person name="Kubasova T."/>
            <person name="Jahodarova E."/>
            <person name="Rychlik I."/>
        </authorList>
    </citation>
    <scope>NUCLEOTIDE SEQUENCE</scope>
    <source>
        <strain evidence="1">An582</strain>
    </source>
</reference>
<dbReference type="EMBL" id="JACJKS010000001">
    <property type="protein sequence ID" value="MBM6947232.1"/>
    <property type="molecule type" value="Genomic_DNA"/>
</dbReference>
<organism evidence="1 2">
    <name type="scientific">Mordavella massiliensis</name>
    <dbReference type="NCBI Taxonomy" id="1871024"/>
    <lineage>
        <taxon>Bacteria</taxon>
        <taxon>Bacillati</taxon>
        <taxon>Bacillota</taxon>
        <taxon>Clostridia</taxon>
        <taxon>Eubacteriales</taxon>
        <taxon>Clostridiaceae</taxon>
        <taxon>Mordavella</taxon>
    </lineage>
</organism>
<dbReference type="AlphaFoldDB" id="A0A938XA08"/>
<reference evidence="1" key="2">
    <citation type="journal article" date="2021" name="Sci. Rep.">
        <title>The distribution of antibiotic resistance genes in chicken gut microbiota commensals.</title>
        <authorList>
            <person name="Juricova H."/>
            <person name="Matiasovicova J."/>
            <person name="Kubasova T."/>
            <person name="Cejkova D."/>
            <person name="Rychlik I."/>
        </authorList>
    </citation>
    <scope>NUCLEOTIDE SEQUENCE</scope>
    <source>
        <strain evidence="1">An582</strain>
    </source>
</reference>
<proteinExistence type="predicted"/>
<evidence type="ECO:0000313" key="1">
    <source>
        <dbReference type="EMBL" id="MBM6947232.1"/>
    </source>
</evidence>
<sequence>MRLFQRGRAAEEDIYRRLSFDRENFDLAAEIAQARQEIENAYNNFQNASDPDLIDCYIYSGNAAWKRYCFLLRQAKALDA</sequence>
<evidence type="ECO:0000313" key="2">
    <source>
        <dbReference type="Proteomes" id="UP000705508"/>
    </source>
</evidence>
<gene>
    <name evidence="1" type="ORF">H6A20_00955</name>
</gene>
<dbReference type="InterPro" id="IPR019644">
    <property type="entry name" value="DUF2508"/>
</dbReference>
<name>A0A938XA08_9CLOT</name>
<dbReference type="Proteomes" id="UP000705508">
    <property type="component" value="Unassembled WGS sequence"/>
</dbReference>
<dbReference type="Pfam" id="PF10704">
    <property type="entry name" value="DUF2508"/>
    <property type="match status" value="1"/>
</dbReference>
<protein>
    <submittedName>
        <fullName evidence="1">YaaL family protein</fullName>
    </submittedName>
</protein>
<comment type="caution">
    <text evidence="1">The sequence shown here is derived from an EMBL/GenBank/DDBJ whole genome shotgun (WGS) entry which is preliminary data.</text>
</comment>
<dbReference type="RefSeq" id="WP_204905276.1">
    <property type="nucleotide sequence ID" value="NZ_JACJKS010000001.1"/>
</dbReference>
<accession>A0A938XA08</accession>